<evidence type="ECO:0000313" key="2">
    <source>
        <dbReference type="Proteomes" id="UP000055019"/>
    </source>
</evidence>
<name>A0A158L7B8_9BURK</name>
<dbReference type="Proteomes" id="UP000055019">
    <property type="component" value="Unassembled WGS sequence"/>
</dbReference>
<dbReference type="AlphaFoldDB" id="A0A158L7B8"/>
<organism evidence="1 2">
    <name type="scientific">Caballeronia arvi</name>
    <dbReference type="NCBI Taxonomy" id="1777135"/>
    <lineage>
        <taxon>Bacteria</taxon>
        <taxon>Pseudomonadati</taxon>
        <taxon>Pseudomonadota</taxon>
        <taxon>Betaproteobacteria</taxon>
        <taxon>Burkholderiales</taxon>
        <taxon>Burkholderiaceae</taxon>
        <taxon>Caballeronia</taxon>
    </lineage>
</organism>
<keyword evidence="2" id="KW-1185">Reference proteome</keyword>
<proteinExistence type="predicted"/>
<gene>
    <name evidence="1" type="ORF">AWB74_08837</name>
</gene>
<sequence>MRSDSAPPIGSQMKFDTPTHSVTSRLSAVLRCSTVLPKVGAYTVIR</sequence>
<protein>
    <submittedName>
        <fullName evidence="1">Uncharacterized protein</fullName>
    </submittedName>
</protein>
<dbReference type="EMBL" id="FCOM02000243">
    <property type="protein sequence ID" value="SAL88981.1"/>
    <property type="molecule type" value="Genomic_DNA"/>
</dbReference>
<comment type="caution">
    <text evidence="1">The sequence shown here is derived from an EMBL/GenBank/DDBJ whole genome shotgun (WGS) entry which is preliminary data.</text>
</comment>
<reference evidence="1" key="1">
    <citation type="submission" date="2016-01" db="EMBL/GenBank/DDBJ databases">
        <authorList>
            <person name="Peeters C."/>
        </authorList>
    </citation>
    <scope>NUCLEOTIDE SEQUENCE [LARGE SCALE GENOMIC DNA]</scope>
    <source>
        <strain evidence="1">LMG 29317</strain>
    </source>
</reference>
<evidence type="ECO:0000313" key="1">
    <source>
        <dbReference type="EMBL" id="SAL88981.1"/>
    </source>
</evidence>
<accession>A0A158L7B8</accession>